<keyword evidence="7" id="KW-1185">Reference proteome</keyword>
<dbReference type="GO" id="GO:0006879">
    <property type="term" value="P:intracellular iron ion homeostasis"/>
    <property type="evidence" value="ECO:0007669"/>
    <property type="project" value="TreeGrafter"/>
</dbReference>
<organism evidence="6 7">
    <name type="scientific">Symbiochloris irregularis</name>
    <dbReference type="NCBI Taxonomy" id="706552"/>
    <lineage>
        <taxon>Eukaryota</taxon>
        <taxon>Viridiplantae</taxon>
        <taxon>Chlorophyta</taxon>
        <taxon>core chlorophytes</taxon>
        <taxon>Trebouxiophyceae</taxon>
        <taxon>Trebouxiales</taxon>
        <taxon>Trebouxiaceae</taxon>
        <taxon>Symbiochloris</taxon>
    </lineage>
</organism>
<dbReference type="Proteomes" id="UP001465755">
    <property type="component" value="Unassembled WGS sequence"/>
</dbReference>
<evidence type="ECO:0000259" key="5">
    <source>
        <dbReference type="PROSITE" id="PS51352"/>
    </source>
</evidence>
<dbReference type="GO" id="GO:0046872">
    <property type="term" value="F:metal ion binding"/>
    <property type="evidence" value="ECO:0007669"/>
    <property type="project" value="UniProtKB-KW"/>
</dbReference>
<dbReference type="AlphaFoldDB" id="A0AAW1P418"/>
<proteinExistence type="inferred from homology"/>
<comment type="similarity">
    <text evidence="1">Belongs to the glutaredoxin family. CGFS subfamily.</text>
</comment>
<dbReference type="InterPro" id="IPR036249">
    <property type="entry name" value="Thioredoxin-like_sf"/>
</dbReference>
<dbReference type="InterPro" id="IPR033658">
    <property type="entry name" value="GRX_PICOT-like"/>
</dbReference>
<name>A0AAW1P418_9CHLO</name>
<gene>
    <name evidence="6" type="ORF">WJX73_003852</name>
</gene>
<evidence type="ECO:0000256" key="3">
    <source>
        <dbReference type="ARBA" id="ARBA00023004"/>
    </source>
</evidence>
<dbReference type="PANTHER" id="PTHR10293:SF73">
    <property type="entry name" value="GLUTAREDOXIN-3"/>
    <property type="match status" value="1"/>
</dbReference>
<dbReference type="GO" id="GO:0005634">
    <property type="term" value="C:nucleus"/>
    <property type="evidence" value="ECO:0007669"/>
    <property type="project" value="TreeGrafter"/>
</dbReference>
<protein>
    <recommendedName>
        <fullName evidence="5">Thioredoxin domain-containing protein</fullName>
    </recommendedName>
</protein>
<dbReference type="InterPro" id="IPR004480">
    <property type="entry name" value="Monothiol_GRX-rel"/>
</dbReference>
<dbReference type="GO" id="GO:0005829">
    <property type="term" value="C:cytosol"/>
    <property type="evidence" value="ECO:0007669"/>
    <property type="project" value="TreeGrafter"/>
</dbReference>
<sequence length="296" mass="32187">MVAVRTGFQDAVTEDDFEQTLRSAPSVAIHFWAPWCLPCKQMDVVFAELAKQYPGVAFVRVEAEELSDISQRYNVTMVPHFVLLQNTKKGSPDAPRCGFSAKVVAALKAAGIQFSSFDILTDEAIRQGLKEYSNWPTYPQLYANAELLGGCDIVLEMAQSNELKQAVDEALGDAAGASLLPNAGALPQQDPATALESRLKQLTTSHPVMLFMKGTPDAPRCGFSSKVVGALRKTGIPFGTFDILEDEAVRQGLKKFSDWPTYPQLYAGGELVTSSAASVKELGAAFSYVFTFRSEI</sequence>
<evidence type="ECO:0000313" key="6">
    <source>
        <dbReference type="EMBL" id="KAK9802904.1"/>
    </source>
</evidence>
<reference evidence="6 7" key="1">
    <citation type="journal article" date="2024" name="Nat. Commun.">
        <title>Phylogenomics reveals the evolutionary origins of lichenization in chlorophyte algae.</title>
        <authorList>
            <person name="Puginier C."/>
            <person name="Libourel C."/>
            <person name="Otte J."/>
            <person name="Skaloud P."/>
            <person name="Haon M."/>
            <person name="Grisel S."/>
            <person name="Petersen M."/>
            <person name="Berrin J.G."/>
            <person name="Delaux P.M."/>
            <person name="Dal Grande F."/>
            <person name="Keller J."/>
        </authorList>
    </citation>
    <scope>NUCLEOTIDE SEQUENCE [LARGE SCALE GENOMIC DNA]</scope>
    <source>
        <strain evidence="6 7">SAG 2036</strain>
    </source>
</reference>
<evidence type="ECO:0000313" key="7">
    <source>
        <dbReference type="Proteomes" id="UP001465755"/>
    </source>
</evidence>
<dbReference type="Pfam" id="PF00462">
    <property type="entry name" value="Glutaredoxin"/>
    <property type="match status" value="2"/>
</dbReference>
<feature type="domain" description="Thioredoxin" evidence="5">
    <location>
        <begin position="1"/>
        <end position="109"/>
    </location>
</feature>
<dbReference type="InterPro" id="IPR013766">
    <property type="entry name" value="Thioredoxin_domain"/>
</dbReference>
<keyword evidence="4" id="KW-0411">Iron-sulfur</keyword>
<evidence type="ECO:0000256" key="1">
    <source>
        <dbReference type="ARBA" id="ARBA00008983"/>
    </source>
</evidence>
<dbReference type="CDD" id="cd03028">
    <property type="entry name" value="GRX_PICOT_like"/>
    <property type="match status" value="2"/>
</dbReference>
<dbReference type="GO" id="GO:0051536">
    <property type="term" value="F:iron-sulfur cluster binding"/>
    <property type="evidence" value="ECO:0007669"/>
    <property type="project" value="UniProtKB-KW"/>
</dbReference>
<accession>A0AAW1P418</accession>
<evidence type="ECO:0000256" key="2">
    <source>
        <dbReference type="ARBA" id="ARBA00022723"/>
    </source>
</evidence>
<dbReference type="InterPro" id="IPR002109">
    <property type="entry name" value="Glutaredoxin"/>
</dbReference>
<dbReference type="PROSITE" id="PS51354">
    <property type="entry name" value="GLUTAREDOXIN_2"/>
    <property type="match status" value="2"/>
</dbReference>
<dbReference type="SUPFAM" id="SSF52833">
    <property type="entry name" value="Thioredoxin-like"/>
    <property type="match status" value="3"/>
</dbReference>
<dbReference type="EMBL" id="JALJOQ010000065">
    <property type="protein sequence ID" value="KAK9802904.1"/>
    <property type="molecule type" value="Genomic_DNA"/>
</dbReference>
<dbReference type="Gene3D" id="3.40.30.10">
    <property type="entry name" value="Glutaredoxin"/>
    <property type="match status" value="3"/>
</dbReference>
<keyword evidence="2" id="KW-0479">Metal-binding</keyword>
<comment type="caution">
    <text evidence="6">The sequence shown here is derived from an EMBL/GenBank/DDBJ whole genome shotgun (WGS) entry which is preliminary data.</text>
</comment>
<keyword evidence="3" id="KW-0408">Iron</keyword>
<dbReference type="Pfam" id="PF00085">
    <property type="entry name" value="Thioredoxin"/>
    <property type="match status" value="1"/>
</dbReference>
<dbReference type="PANTHER" id="PTHR10293">
    <property type="entry name" value="GLUTAREDOXIN FAMILY MEMBER"/>
    <property type="match status" value="1"/>
</dbReference>
<evidence type="ECO:0000256" key="4">
    <source>
        <dbReference type="ARBA" id="ARBA00023014"/>
    </source>
</evidence>
<dbReference type="PROSITE" id="PS51352">
    <property type="entry name" value="THIOREDOXIN_2"/>
    <property type="match status" value="1"/>
</dbReference>